<evidence type="ECO:0000313" key="1">
    <source>
        <dbReference type="EMBL" id="KAK0165613.1"/>
    </source>
</evidence>
<reference evidence="1" key="1">
    <citation type="journal article" date="2023" name="bioRxiv">
        <title>Scaffold-level genome assemblies of two parasitoid biocontrol wasps reveal the parthenogenesis mechanism and an associated novel virus.</title>
        <authorList>
            <person name="Inwood S."/>
            <person name="Skelly J."/>
            <person name="Guhlin J."/>
            <person name="Harrop T."/>
            <person name="Goldson S."/>
            <person name="Dearden P."/>
        </authorList>
    </citation>
    <scope>NUCLEOTIDE SEQUENCE</scope>
    <source>
        <strain evidence="1">Irish</strain>
        <tissue evidence="1">Whole body</tissue>
    </source>
</reference>
<organism evidence="1 2">
    <name type="scientific">Microctonus aethiopoides</name>
    <dbReference type="NCBI Taxonomy" id="144406"/>
    <lineage>
        <taxon>Eukaryota</taxon>
        <taxon>Metazoa</taxon>
        <taxon>Ecdysozoa</taxon>
        <taxon>Arthropoda</taxon>
        <taxon>Hexapoda</taxon>
        <taxon>Insecta</taxon>
        <taxon>Pterygota</taxon>
        <taxon>Neoptera</taxon>
        <taxon>Endopterygota</taxon>
        <taxon>Hymenoptera</taxon>
        <taxon>Apocrita</taxon>
        <taxon>Ichneumonoidea</taxon>
        <taxon>Braconidae</taxon>
        <taxon>Euphorinae</taxon>
        <taxon>Microctonus</taxon>
    </lineage>
</organism>
<sequence>MISQPKIEEIAIGRVSDDLMIPGSIILQKLSAPRMMSTSRGTKYCGSASFNVDRCGQFCFLAENDGRIDVSLSSVWALIPGSIYNLTVKSAAGARRMAVAVASSVETSVIFSVVCNEIAEKSDDE</sequence>
<comment type="caution">
    <text evidence="1">The sequence shown here is derived from an EMBL/GenBank/DDBJ whole genome shotgun (WGS) entry which is preliminary data.</text>
</comment>
<reference evidence="1" key="2">
    <citation type="submission" date="2023-03" db="EMBL/GenBank/DDBJ databases">
        <authorList>
            <person name="Inwood S.N."/>
            <person name="Skelly J.G."/>
            <person name="Guhlin J."/>
            <person name="Harrop T.W.R."/>
            <person name="Goldson S.G."/>
            <person name="Dearden P.K."/>
        </authorList>
    </citation>
    <scope>NUCLEOTIDE SEQUENCE</scope>
    <source>
        <strain evidence="1">Irish</strain>
        <tissue evidence="1">Whole body</tissue>
    </source>
</reference>
<dbReference type="AlphaFoldDB" id="A0AA39F9Y5"/>
<dbReference type="Proteomes" id="UP001168990">
    <property type="component" value="Unassembled WGS sequence"/>
</dbReference>
<name>A0AA39F9Y5_9HYME</name>
<evidence type="ECO:0000313" key="2">
    <source>
        <dbReference type="Proteomes" id="UP001168990"/>
    </source>
</evidence>
<protein>
    <submittedName>
        <fullName evidence="1">Uncharacterized protein</fullName>
    </submittedName>
</protein>
<accession>A0AA39F9Y5</accession>
<proteinExistence type="predicted"/>
<dbReference type="EMBL" id="JAQQBS010001422">
    <property type="protein sequence ID" value="KAK0165613.1"/>
    <property type="molecule type" value="Genomic_DNA"/>
</dbReference>
<gene>
    <name evidence="1" type="ORF">PV328_004115</name>
</gene>
<keyword evidence="2" id="KW-1185">Reference proteome</keyword>